<evidence type="ECO:0000313" key="2">
    <source>
        <dbReference type="Proteomes" id="UP001150603"/>
    </source>
</evidence>
<dbReference type="EMBL" id="JANBPW010004771">
    <property type="protein sequence ID" value="KAJ1934140.1"/>
    <property type="molecule type" value="Genomic_DNA"/>
</dbReference>
<name>A0ACC1J1N2_9FUNG</name>
<keyword evidence="2" id="KW-1185">Reference proteome</keyword>
<reference evidence="1" key="1">
    <citation type="submission" date="2022-07" db="EMBL/GenBank/DDBJ databases">
        <title>Phylogenomic reconstructions and comparative analyses of Kickxellomycotina fungi.</title>
        <authorList>
            <person name="Reynolds N.K."/>
            <person name="Stajich J.E."/>
            <person name="Barry K."/>
            <person name="Grigoriev I.V."/>
            <person name="Crous P."/>
            <person name="Smith M.E."/>
        </authorList>
    </citation>
    <scope>NUCLEOTIDE SEQUENCE</scope>
    <source>
        <strain evidence="1">NRRL 5244</strain>
    </source>
</reference>
<evidence type="ECO:0000313" key="1">
    <source>
        <dbReference type="EMBL" id="KAJ1934140.1"/>
    </source>
</evidence>
<gene>
    <name evidence="1" type="ORF">FBU59_005796</name>
</gene>
<organism evidence="1 2">
    <name type="scientific">Linderina macrospora</name>
    <dbReference type="NCBI Taxonomy" id="4868"/>
    <lineage>
        <taxon>Eukaryota</taxon>
        <taxon>Fungi</taxon>
        <taxon>Fungi incertae sedis</taxon>
        <taxon>Zoopagomycota</taxon>
        <taxon>Kickxellomycotina</taxon>
        <taxon>Kickxellomycetes</taxon>
        <taxon>Kickxellales</taxon>
        <taxon>Kickxellaceae</taxon>
        <taxon>Linderina</taxon>
    </lineage>
</organism>
<sequence>MVLNVDEISRGFGLAIEAADFAARNKHMQRKFVDVLKYTVLGMAITYIAMHILVFFPLLVLRASNSILSSLLRYDGSQASVSLLSTTQAVDHFFDSLPLVGLDLLIHAKPDMFAGVFFASLAEIDQEYSKALQTWPPRKHRWARIKFTVQRTLKRYAMTQVAVLLGRLPLVGWLVVPVGTVTMMAKFVGYPASGVIVLVSVLAPGSKHTTIFMFKSVMAVRDFSRDLLKP</sequence>
<feature type="non-terminal residue" evidence="1">
    <location>
        <position position="230"/>
    </location>
</feature>
<proteinExistence type="predicted"/>
<dbReference type="Proteomes" id="UP001150603">
    <property type="component" value="Unassembled WGS sequence"/>
</dbReference>
<accession>A0ACC1J1N2</accession>
<comment type="caution">
    <text evidence="1">The sequence shown here is derived from an EMBL/GenBank/DDBJ whole genome shotgun (WGS) entry which is preliminary data.</text>
</comment>
<protein>
    <submittedName>
        <fullName evidence="1">Uncharacterized protein</fullName>
    </submittedName>
</protein>